<dbReference type="RefSeq" id="WP_344895515.1">
    <property type="nucleotide sequence ID" value="NZ_BAAAWD010000007.1"/>
</dbReference>
<evidence type="ECO:0000256" key="2">
    <source>
        <dbReference type="SAM" id="Phobius"/>
    </source>
</evidence>
<dbReference type="Proteomes" id="UP001499930">
    <property type="component" value="Unassembled WGS sequence"/>
</dbReference>
<evidence type="ECO:0000259" key="3">
    <source>
        <dbReference type="Pfam" id="PF14219"/>
    </source>
</evidence>
<keyword evidence="5" id="KW-1185">Reference proteome</keyword>
<dbReference type="Pfam" id="PF14219">
    <property type="entry name" value="DUF4328"/>
    <property type="match status" value="1"/>
</dbReference>
<feature type="region of interest" description="Disordered" evidence="1">
    <location>
        <begin position="203"/>
        <end position="313"/>
    </location>
</feature>
<accession>A0ABN3XYN0</accession>
<dbReference type="EMBL" id="BAAAWD010000007">
    <property type="protein sequence ID" value="GAA3008729.1"/>
    <property type="molecule type" value="Genomic_DNA"/>
</dbReference>
<sequence>MRSIPSLQRRATSAVYLALTALVLAATALVVFENARGRRLVVEISRLGGDPRSPGAEAVFGAVTVFAILIMLFAGAAIACAVAYLNWLVRARRYADLPAIFPVLASWLVPVVNLFAPALLVDRLWWASRPPLDRRERWVALLTAWWLSWLVALVLVLVRLWPGASRGGGSLTGFGMLELTAVVVASLLCGATVRQIGAVQAAGAAHRHREPAGRRLPRPPAETSAHLATGAPVAPDPLPQDPPPVSASTAPTTSPSVSSSVAPSASREADAREANAREEGPRGAGRPAPEQVPQTVEEPVRRERAQEVHPAGQ</sequence>
<evidence type="ECO:0000313" key="4">
    <source>
        <dbReference type="EMBL" id="GAA3008729.1"/>
    </source>
</evidence>
<feature type="transmembrane region" description="Helical" evidence="2">
    <location>
        <begin position="58"/>
        <end position="85"/>
    </location>
</feature>
<organism evidence="4 5">
    <name type="scientific">Streptosporangium longisporum</name>
    <dbReference type="NCBI Taxonomy" id="46187"/>
    <lineage>
        <taxon>Bacteria</taxon>
        <taxon>Bacillati</taxon>
        <taxon>Actinomycetota</taxon>
        <taxon>Actinomycetes</taxon>
        <taxon>Streptosporangiales</taxon>
        <taxon>Streptosporangiaceae</taxon>
        <taxon>Streptosporangium</taxon>
    </lineage>
</organism>
<keyword evidence="2" id="KW-0812">Transmembrane</keyword>
<feature type="transmembrane region" description="Helical" evidence="2">
    <location>
        <begin position="12"/>
        <end position="32"/>
    </location>
</feature>
<keyword evidence="2" id="KW-0472">Membrane</keyword>
<feature type="compositionally biased region" description="Pro residues" evidence="1">
    <location>
        <begin position="234"/>
        <end position="245"/>
    </location>
</feature>
<feature type="compositionally biased region" description="Low complexity" evidence="1">
    <location>
        <begin position="246"/>
        <end position="266"/>
    </location>
</feature>
<feature type="compositionally biased region" description="Basic and acidic residues" evidence="1">
    <location>
        <begin position="298"/>
        <end position="307"/>
    </location>
</feature>
<protein>
    <recommendedName>
        <fullName evidence="3">DUF4328 domain-containing protein</fullName>
    </recommendedName>
</protein>
<gene>
    <name evidence="4" type="ORF">GCM10017559_33880</name>
</gene>
<feature type="transmembrane region" description="Helical" evidence="2">
    <location>
        <begin position="173"/>
        <end position="193"/>
    </location>
</feature>
<evidence type="ECO:0000313" key="5">
    <source>
        <dbReference type="Proteomes" id="UP001499930"/>
    </source>
</evidence>
<feature type="compositionally biased region" description="Basic and acidic residues" evidence="1">
    <location>
        <begin position="267"/>
        <end position="281"/>
    </location>
</feature>
<feature type="domain" description="DUF4328" evidence="3">
    <location>
        <begin position="56"/>
        <end position="171"/>
    </location>
</feature>
<evidence type="ECO:0000256" key="1">
    <source>
        <dbReference type="SAM" id="MobiDB-lite"/>
    </source>
</evidence>
<dbReference type="InterPro" id="IPR025565">
    <property type="entry name" value="DUF4328"/>
</dbReference>
<name>A0ABN3XYN0_9ACTN</name>
<proteinExistence type="predicted"/>
<reference evidence="4 5" key="1">
    <citation type="journal article" date="2019" name="Int. J. Syst. Evol. Microbiol.">
        <title>The Global Catalogue of Microorganisms (GCM) 10K type strain sequencing project: providing services to taxonomists for standard genome sequencing and annotation.</title>
        <authorList>
            <consortium name="The Broad Institute Genomics Platform"/>
            <consortium name="The Broad Institute Genome Sequencing Center for Infectious Disease"/>
            <person name="Wu L."/>
            <person name="Ma J."/>
        </authorList>
    </citation>
    <scope>NUCLEOTIDE SEQUENCE [LARGE SCALE GENOMIC DNA]</scope>
    <source>
        <strain evidence="4 5">JCM 3106</strain>
    </source>
</reference>
<keyword evidence="2" id="KW-1133">Transmembrane helix</keyword>
<feature type="transmembrane region" description="Helical" evidence="2">
    <location>
        <begin position="97"/>
        <end position="118"/>
    </location>
</feature>
<feature type="transmembrane region" description="Helical" evidence="2">
    <location>
        <begin position="138"/>
        <end position="161"/>
    </location>
</feature>
<comment type="caution">
    <text evidence="4">The sequence shown here is derived from an EMBL/GenBank/DDBJ whole genome shotgun (WGS) entry which is preliminary data.</text>
</comment>